<evidence type="ECO:0000313" key="13">
    <source>
        <dbReference type="Proteomes" id="UP000596742"/>
    </source>
</evidence>
<feature type="domain" description="PHD-type" evidence="11">
    <location>
        <begin position="103"/>
        <end position="152"/>
    </location>
</feature>
<evidence type="ECO:0000256" key="1">
    <source>
        <dbReference type="ARBA" id="ARBA00004123"/>
    </source>
</evidence>
<keyword evidence="5 8" id="KW-0862">Zinc</keyword>
<feature type="binding site" evidence="8">
    <location>
        <position position="146"/>
    </location>
    <ligand>
        <name>Zn(2+)</name>
        <dbReference type="ChEBI" id="CHEBI:29105"/>
        <label>2</label>
    </ligand>
</feature>
<comment type="similarity">
    <text evidence="2">Belongs to the ING family.</text>
</comment>
<reference evidence="12" key="1">
    <citation type="submission" date="2018-11" db="EMBL/GenBank/DDBJ databases">
        <authorList>
            <person name="Alioto T."/>
            <person name="Alioto T."/>
        </authorList>
    </citation>
    <scope>NUCLEOTIDE SEQUENCE</scope>
</reference>
<evidence type="ECO:0000256" key="3">
    <source>
        <dbReference type="ARBA" id="ARBA00022723"/>
    </source>
</evidence>
<feature type="binding site" evidence="8">
    <location>
        <position position="149"/>
    </location>
    <ligand>
        <name>Zn(2+)</name>
        <dbReference type="ChEBI" id="CHEBI:29105"/>
        <label>2</label>
    </ligand>
</feature>
<dbReference type="SUPFAM" id="SSF57903">
    <property type="entry name" value="FYVE/PHD zinc finger"/>
    <property type="match status" value="1"/>
</dbReference>
<feature type="binding site" evidence="8">
    <location>
        <position position="119"/>
    </location>
    <ligand>
        <name>Zn(2+)</name>
        <dbReference type="ChEBI" id="CHEBI:29105"/>
        <label>2</label>
    </ligand>
</feature>
<proteinExistence type="inferred from homology"/>
<evidence type="ECO:0000256" key="9">
    <source>
        <dbReference type="PROSITE-ProRule" id="PRU00146"/>
    </source>
</evidence>
<evidence type="ECO:0000313" key="12">
    <source>
        <dbReference type="EMBL" id="VDI03859.1"/>
    </source>
</evidence>
<feature type="binding site" evidence="8">
    <location>
        <position position="108"/>
    </location>
    <ligand>
        <name>Zn(2+)</name>
        <dbReference type="ChEBI" id="CHEBI:29105"/>
        <label>1</label>
    </ligand>
</feature>
<feature type="binding site" evidence="8">
    <location>
        <position position="124"/>
    </location>
    <ligand>
        <name>Zn(2+)</name>
        <dbReference type="ChEBI" id="CHEBI:29105"/>
        <label>2</label>
    </ligand>
</feature>
<dbReference type="PANTHER" id="PTHR10333:SF85">
    <property type="entry name" value="INHIBITOR OF GROWTH PROTEIN 1"/>
    <property type="match status" value="1"/>
</dbReference>
<dbReference type="InterPro" id="IPR028643">
    <property type="entry name" value="ING1_PHD_Znf"/>
</dbReference>
<dbReference type="CDD" id="cd15584">
    <property type="entry name" value="PHD_ING1_2"/>
    <property type="match status" value="1"/>
</dbReference>
<keyword evidence="3 8" id="KW-0479">Metal-binding</keyword>
<dbReference type="EMBL" id="UYJE01001645">
    <property type="protein sequence ID" value="VDI03859.1"/>
    <property type="molecule type" value="Genomic_DNA"/>
</dbReference>
<name>A0A8B6CGC2_MYTGA</name>
<evidence type="ECO:0000259" key="11">
    <source>
        <dbReference type="PROSITE" id="PS50016"/>
    </source>
</evidence>
<dbReference type="AlphaFoldDB" id="A0A8B6CGC2"/>
<evidence type="ECO:0000256" key="10">
    <source>
        <dbReference type="SAM" id="MobiDB-lite"/>
    </source>
</evidence>
<dbReference type="SMART" id="SM00249">
    <property type="entry name" value="PHD"/>
    <property type="match status" value="1"/>
</dbReference>
<evidence type="ECO:0000256" key="6">
    <source>
        <dbReference type="ARBA" id="ARBA00023242"/>
    </source>
</evidence>
<dbReference type="PROSITE" id="PS01359">
    <property type="entry name" value="ZF_PHD_1"/>
    <property type="match status" value="1"/>
</dbReference>
<keyword evidence="6" id="KW-0539">Nucleus</keyword>
<evidence type="ECO:0000256" key="2">
    <source>
        <dbReference type="ARBA" id="ARBA00010210"/>
    </source>
</evidence>
<feature type="compositionally biased region" description="Basic and acidic residues" evidence="10">
    <location>
        <begin position="62"/>
        <end position="74"/>
    </location>
</feature>
<dbReference type="PROSITE" id="PS50016">
    <property type="entry name" value="ZF_PHD_2"/>
    <property type="match status" value="1"/>
</dbReference>
<feature type="binding site" evidence="8">
    <location>
        <position position="130"/>
    </location>
    <ligand>
        <name>Zn(2+)</name>
        <dbReference type="ChEBI" id="CHEBI:29105"/>
        <label>1</label>
    </ligand>
</feature>
<dbReference type="GO" id="GO:0008270">
    <property type="term" value="F:zinc ion binding"/>
    <property type="evidence" value="ECO:0007669"/>
    <property type="project" value="UniProtKB-KW"/>
</dbReference>
<keyword evidence="4 9" id="KW-0863">Zinc-finger</keyword>
<comment type="subcellular location">
    <subcellularLocation>
        <location evidence="1">Nucleus</location>
    </subcellularLocation>
</comment>
<feature type="site" description="Histone H3K4me3 binding" evidence="7">
    <location>
        <position position="128"/>
    </location>
</feature>
<dbReference type="InterPro" id="IPR019787">
    <property type="entry name" value="Znf_PHD-finger"/>
</dbReference>
<sequence length="163" mass="19213">MYTPHSPFIYIVFFPDPNSGRDQEKEEREVIVHPPKQIKQEDKPEKVPVKRQRRQKTNNDSIIREEIRMDEKDKGPKKKKKRKAKKEQTPTSPIDPPIDPDEPTYCLCNQVSYGEMIGCDNDLCVIEWFHFNCVGLVNKPKGKWFCPNCRGETSKMMRRFDKS</sequence>
<dbReference type="InterPro" id="IPR011011">
    <property type="entry name" value="Znf_FYVE_PHD"/>
</dbReference>
<feature type="site" description="Histone H3K4me3 binding" evidence="7">
    <location>
        <position position="105"/>
    </location>
</feature>
<comment type="caution">
    <text evidence="12">The sequence shown here is derived from an EMBL/GenBank/DDBJ whole genome shotgun (WGS) entry which is preliminary data.</text>
</comment>
<dbReference type="GO" id="GO:0045893">
    <property type="term" value="P:positive regulation of DNA-templated transcription"/>
    <property type="evidence" value="ECO:0007669"/>
    <property type="project" value="TreeGrafter"/>
</dbReference>
<keyword evidence="13" id="KW-1185">Reference proteome</keyword>
<feature type="binding site" evidence="8">
    <location>
        <position position="106"/>
    </location>
    <ligand>
        <name>Zn(2+)</name>
        <dbReference type="ChEBI" id="CHEBI:29105"/>
        <label>1</label>
    </ligand>
</feature>
<dbReference type="InterPro" id="IPR013083">
    <property type="entry name" value="Znf_RING/FYVE/PHD"/>
</dbReference>
<evidence type="ECO:0000256" key="7">
    <source>
        <dbReference type="PIRSR" id="PIRSR628651-50"/>
    </source>
</evidence>
<dbReference type="InterPro" id="IPR019786">
    <property type="entry name" value="Zinc_finger_PHD-type_CS"/>
</dbReference>
<evidence type="ECO:0000256" key="8">
    <source>
        <dbReference type="PIRSR" id="PIRSR628651-51"/>
    </source>
</evidence>
<feature type="region of interest" description="Disordered" evidence="10">
    <location>
        <begin position="14"/>
        <end position="99"/>
    </location>
</feature>
<evidence type="ECO:0000256" key="4">
    <source>
        <dbReference type="ARBA" id="ARBA00022771"/>
    </source>
</evidence>
<dbReference type="Proteomes" id="UP000596742">
    <property type="component" value="Unassembled WGS sequence"/>
</dbReference>
<dbReference type="InterPro" id="IPR028651">
    <property type="entry name" value="ING_fam"/>
</dbReference>
<feature type="compositionally biased region" description="Basic and acidic residues" evidence="10">
    <location>
        <begin position="19"/>
        <end position="31"/>
    </location>
</feature>
<dbReference type="OrthoDB" id="5411773at2759"/>
<feature type="site" description="Histone H3K4me3 binding" evidence="7">
    <location>
        <position position="120"/>
    </location>
</feature>
<accession>A0A8B6CGC2</accession>
<dbReference type="Gene3D" id="3.30.40.10">
    <property type="entry name" value="Zinc/RING finger domain, C3HC4 (zinc finger)"/>
    <property type="match status" value="1"/>
</dbReference>
<dbReference type="PANTHER" id="PTHR10333">
    <property type="entry name" value="INHIBITOR OF GROWTH PROTEIN"/>
    <property type="match status" value="1"/>
</dbReference>
<dbReference type="GO" id="GO:0005634">
    <property type="term" value="C:nucleus"/>
    <property type="evidence" value="ECO:0007669"/>
    <property type="project" value="UniProtKB-SubCell"/>
</dbReference>
<evidence type="ECO:0000256" key="5">
    <source>
        <dbReference type="ARBA" id="ARBA00022833"/>
    </source>
</evidence>
<dbReference type="InterPro" id="IPR001965">
    <property type="entry name" value="Znf_PHD"/>
</dbReference>
<dbReference type="FunFam" id="3.30.40.10:FF:000021">
    <property type="entry name" value="Inhibitor of growth 2b"/>
    <property type="match status" value="1"/>
</dbReference>
<feature type="site" description="Histone H3K4me3 binding" evidence="7">
    <location>
        <position position="116"/>
    </location>
</feature>
<feature type="compositionally biased region" description="Basic and acidic residues" evidence="10">
    <location>
        <begin position="38"/>
        <end position="48"/>
    </location>
</feature>
<protein>
    <submittedName>
        <fullName evidence="12">Inhibitor of growth protein 1</fullName>
    </submittedName>
</protein>
<organism evidence="12 13">
    <name type="scientific">Mytilus galloprovincialis</name>
    <name type="common">Mediterranean mussel</name>
    <dbReference type="NCBI Taxonomy" id="29158"/>
    <lineage>
        <taxon>Eukaryota</taxon>
        <taxon>Metazoa</taxon>
        <taxon>Spiralia</taxon>
        <taxon>Lophotrochozoa</taxon>
        <taxon>Mollusca</taxon>
        <taxon>Bivalvia</taxon>
        <taxon>Autobranchia</taxon>
        <taxon>Pteriomorphia</taxon>
        <taxon>Mytilida</taxon>
        <taxon>Mytiloidea</taxon>
        <taxon>Mytilidae</taxon>
        <taxon>Mytilinae</taxon>
        <taxon>Mytilus</taxon>
    </lineage>
</organism>
<feature type="binding site" evidence="8">
    <location>
        <position position="133"/>
    </location>
    <ligand>
        <name>Zn(2+)</name>
        <dbReference type="ChEBI" id="CHEBI:29105"/>
        <label>1</label>
    </ligand>
</feature>
<gene>
    <name evidence="12" type="ORF">MGAL_10B044920</name>
</gene>
<feature type="compositionally biased region" description="Basic residues" evidence="10">
    <location>
        <begin position="75"/>
        <end position="85"/>
    </location>
</feature>